<name>A0A388KC98_CHABU</name>
<evidence type="ECO:0000313" key="1">
    <source>
        <dbReference type="EMBL" id="GBG67659.1"/>
    </source>
</evidence>
<gene>
    <name evidence="1" type="ORF">CBR_g787</name>
</gene>
<keyword evidence="2" id="KW-1185">Reference proteome</keyword>
<dbReference type="Gramene" id="GBG67659">
    <property type="protein sequence ID" value="GBG67659"/>
    <property type="gene ID" value="CBR_g787"/>
</dbReference>
<protein>
    <submittedName>
        <fullName evidence="1">Uncharacterized protein</fullName>
    </submittedName>
</protein>
<organism evidence="1 2">
    <name type="scientific">Chara braunii</name>
    <name type="common">Braun's stonewort</name>
    <dbReference type="NCBI Taxonomy" id="69332"/>
    <lineage>
        <taxon>Eukaryota</taxon>
        <taxon>Viridiplantae</taxon>
        <taxon>Streptophyta</taxon>
        <taxon>Charophyceae</taxon>
        <taxon>Charales</taxon>
        <taxon>Characeae</taxon>
        <taxon>Chara</taxon>
    </lineage>
</organism>
<dbReference type="Proteomes" id="UP000265515">
    <property type="component" value="Unassembled WGS sequence"/>
</dbReference>
<sequence length="425" mass="47301">MKMAVVATTELVAEMEEAGHIRMEMRLAVEAVMVPVGTVEVDLVVCATTTGSRDISCGIVDHVPETVEVDLVVGDIVSSLRLVKKQLQLGTRLELLQIVKAKTTTEKNKAFLAGLLRRPRPISQLCIFTSNKLIGLYRATGLFTEKKTKQHLRLKIDRALHGKTGVSIRRRINIKVSYASTIRKNATRKVAEGMVNERLSDTVVTDFVKTRIRVIWTRNKSVGELIWNRKRYATDAEVRCCCDSFSLPKIAGHVQTRFAELPEELVPGFMRNAKNITRPGRKPFVGGTFFIGNKPLQLHFVPNCKNTDALYEKGKLVFQTMQDYSLYSDKAVKKAAIRRMWDQTTCKKLVLGSIAFAICEANLGGYAPEVSLGALAKLAKAARDEYLDKMLAIFRCAAALGRKYDPGRLVAPVSFELHMSTILAA</sequence>
<reference evidence="1 2" key="1">
    <citation type="journal article" date="2018" name="Cell">
        <title>The Chara Genome: Secondary Complexity and Implications for Plant Terrestrialization.</title>
        <authorList>
            <person name="Nishiyama T."/>
            <person name="Sakayama H."/>
            <person name="Vries J.D."/>
            <person name="Buschmann H."/>
            <person name="Saint-Marcoux D."/>
            <person name="Ullrich K.K."/>
            <person name="Haas F.B."/>
            <person name="Vanderstraeten L."/>
            <person name="Becker D."/>
            <person name="Lang D."/>
            <person name="Vosolsobe S."/>
            <person name="Rombauts S."/>
            <person name="Wilhelmsson P.K.I."/>
            <person name="Janitza P."/>
            <person name="Kern R."/>
            <person name="Heyl A."/>
            <person name="Rumpler F."/>
            <person name="Villalobos L.I.A.C."/>
            <person name="Clay J.M."/>
            <person name="Skokan R."/>
            <person name="Toyoda A."/>
            <person name="Suzuki Y."/>
            <person name="Kagoshima H."/>
            <person name="Schijlen E."/>
            <person name="Tajeshwar N."/>
            <person name="Catarino B."/>
            <person name="Hetherington A.J."/>
            <person name="Saltykova A."/>
            <person name="Bonnot C."/>
            <person name="Breuninger H."/>
            <person name="Symeonidi A."/>
            <person name="Radhakrishnan G.V."/>
            <person name="Van Nieuwerburgh F."/>
            <person name="Deforce D."/>
            <person name="Chang C."/>
            <person name="Karol K.G."/>
            <person name="Hedrich R."/>
            <person name="Ulvskov P."/>
            <person name="Glockner G."/>
            <person name="Delwiche C.F."/>
            <person name="Petrasek J."/>
            <person name="Van de Peer Y."/>
            <person name="Friml J."/>
            <person name="Beilby M."/>
            <person name="Dolan L."/>
            <person name="Kohara Y."/>
            <person name="Sugano S."/>
            <person name="Fujiyama A."/>
            <person name="Delaux P.-M."/>
            <person name="Quint M."/>
            <person name="TheiBen G."/>
            <person name="Hagemann M."/>
            <person name="Harholt J."/>
            <person name="Dunand C."/>
            <person name="Zachgo S."/>
            <person name="Langdale J."/>
            <person name="Maumus F."/>
            <person name="Straeten D.V.D."/>
            <person name="Gould S.B."/>
            <person name="Rensing S.A."/>
        </authorList>
    </citation>
    <scope>NUCLEOTIDE SEQUENCE [LARGE SCALE GENOMIC DNA]</scope>
    <source>
        <strain evidence="1 2">S276</strain>
    </source>
</reference>
<evidence type="ECO:0000313" key="2">
    <source>
        <dbReference type="Proteomes" id="UP000265515"/>
    </source>
</evidence>
<dbReference type="AlphaFoldDB" id="A0A388KC98"/>
<dbReference type="EMBL" id="BFEA01000090">
    <property type="protein sequence ID" value="GBG67659.1"/>
    <property type="molecule type" value="Genomic_DNA"/>
</dbReference>
<proteinExistence type="predicted"/>
<comment type="caution">
    <text evidence="1">The sequence shown here is derived from an EMBL/GenBank/DDBJ whole genome shotgun (WGS) entry which is preliminary data.</text>
</comment>
<accession>A0A388KC98</accession>